<sequence length="260" mass="28844">MASEKERIFEAALSAVLNEVDMILKKPQETALKAFLLGNDVSAVLPTGFGKSLIYQLAPLVAKKMDTNSNPVVVVVSPLVALMEQQVKEASKLGVTAMQLGVNSEEEIVSASPMLLFGSPESWILNEKWRNLLSTTKDLLGIVVDEVHLMYKWGQGEKGTRAFRECFSRLCELRSIVKTGTPILTLTASADLEARARVQKLLLLDNPTMVNESPNRKNIRIGLKQHSGVSMDCLDWVRMWSLCFKRLEELGGTALNLMRL</sequence>
<dbReference type="GO" id="GO:0003677">
    <property type="term" value="F:DNA binding"/>
    <property type="evidence" value="ECO:0007669"/>
    <property type="project" value="UniProtKB-KW"/>
</dbReference>
<evidence type="ECO:0000256" key="2">
    <source>
        <dbReference type="ARBA" id="ARBA00023125"/>
    </source>
</evidence>
<proteinExistence type="inferred from homology"/>
<dbReference type="GO" id="GO:0009378">
    <property type="term" value="F:four-way junction helicase activity"/>
    <property type="evidence" value="ECO:0007669"/>
    <property type="project" value="TreeGrafter"/>
</dbReference>
<keyword evidence="4" id="KW-0539">Nucleus</keyword>
<evidence type="ECO:0000256" key="3">
    <source>
        <dbReference type="ARBA" id="ARBA00023235"/>
    </source>
</evidence>
<dbReference type="Pfam" id="PF00270">
    <property type="entry name" value="DEAD"/>
    <property type="match status" value="1"/>
</dbReference>
<comment type="similarity">
    <text evidence="1">Belongs to the helicase family. RecQ subfamily.</text>
</comment>
<dbReference type="GO" id="GO:0005634">
    <property type="term" value="C:nucleus"/>
    <property type="evidence" value="ECO:0007669"/>
    <property type="project" value="TreeGrafter"/>
</dbReference>
<feature type="domain" description="Helicase ATP-binding" evidence="5">
    <location>
        <begin position="32"/>
        <end position="208"/>
    </location>
</feature>
<dbReference type="InterPro" id="IPR014001">
    <property type="entry name" value="Helicase_ATP-bd"/>
</dbReference>
<dbReference type="GO" id="GO:0005524">
    <property type="term" value="F:ATP binding"/>
    <property type="evidence" value="ECO:0007669"/>
    <property type="project" value="InterPro"/>
</dbReference>
<dbReference type="PANTHER" id="PTHR13710:SF153">
    <property type="entry name" value="RECQ-LIKE DNA HELICASE BLM"/>
    <property type="match status" value="1"/>
</dbReference>
<evidence type="ECO:0000313" key="7">
    <source>
        <dbReference type="Proteomes" id="UP001460270"/>
    </source>
</evidence>
<comment type="caution">
    <text evidence="6">The sequence shown here is derived from an EMBL/GenBank/DDBJ whole genome shotgun (WGS) entry which is preliminary data.</text>
</comment>
<dbReference type="InterPro" id="IPR011545">
    <property type="entry name" value="DEAD/DEAH_box_helicase_dom"/>
</dbReference>
<name>A0AAW0NZJ1_9GOBI</name>
<dbReference type="GO" id="GO:0043138">
    <property type="term" value="F:3'-5' DNA helicase activity"/>
    <property type="evidence" value="ECO:0007669"/>
    <property type="project" value="TreeGrafter"/>
</dbReference>
<dbReference type="GO" id="GO:0005737">
    <property type="term" value="C:cytoplasm"/>
    <property type="evidence" value="ECO:0007669"/>
    <property type="project" value="TreeGrafter"/>
</dbReference>
<dbReference type="AlphaFoldDB" id="A0AAW0NZJ1"/>
<evidence type="ECO:0000256" key="4">
    <source>
        <dbReference type="ARBA" id="ARBA00023242"/>
    </source>
</evidence>
<dbReference type="EMBL" id="JBBPFD010000009">
    <property type="protein sequence ID" value="KAK7912488.1"/>
    <property type="molecule type" value="Genomic_DNA"/>
</dbReference>
<evidence type="ECO:0000256" key="1">
    <source>
        <dbReference type="ARBA" id="ARBA00005446"/>
    </source>
</evidence>
<dbReference type="PANTHER" id="PTHR13710">
    <property type="entry name" value="DNA HELICASE RECQ FAMILY MEMBER"/>
    <property type="match status" value="1"/>
</dbReference>
<protein>
    <recommendedName>
        <fullName evidence="5">Helicase ATP-binding domain-containing protein</fullName>
    </recommendedName>
</protein>
<organism evidence="6 7">
    <name type="scientific">Mugilogobius chulae</name>
    <name type="common">yellowstripe goby</name>
    <dbReference type="NCBI Taxonomy" id="88201"/>
    <lineage>
        <taxon>Eukaryota</taxon>
        <taxon>Metazoa</taxon>
        <taxon>Chordata</taxon>
        <taxon>Craniata</taxon>
        <taxon>Vertebrata</taxon>
        <taxon>Euteleostomi</taxon>
        <taxon>Actinopterygii</taxon>
        <taxon>Neopterygii</taxon>
        <taxon>Teleostei</taxon>
        <taxon>Neoteleostei</taxon>
        <taxon>Acanthomorphata</taxon>
        <taxon>Gobiaria</taxon>
        <taxon>Gobiiformes</taxon>
        <taxon>Gobioidei</taxon>
        <taxon>Gobiidae</taxon>
        <taxon>Gobionellinae</taxon>
        <taxon>Mugilogobius</taxon>
    </lineage>
</organism>
<dbReference type="FunFam" id="3.40.50.300:FF:002450">
    <property type="entry name" value="Predicted protein"/>
    <property type="match status" value="1"/>
</dbReference>
<dbReference type="SMART" id="SM00487">
    <property type="entry name" value="DEXDc"/>
    <property type="match status" value="1"/>
</dbReference>
<dbReference type="GO" id="GO:0005694">
    <property type="term" value="C:chromosome"/>
    <property type="evidence" value="ECO:0007669"/>
    <property type="project" value="TreeGrafter"/>
</dbReference>
<evidence type="ECO:0000313" key="6">
    <source>
        <dbReference type="EMBL" id="KAK7912488.1"/>
    </source>
</evidence>
<accession>A0AAW0NZJ1</accession>
<dbReference type="PROSITE" id="PS51192">
    <property type="entry name" value="HELICASE_ATP_BIND_1"/>
    <property type="match status" value="1"/>
</dbReference>
<dbReference type="Proteomes" id="UP001460270">
    <property type="component" value="Unassembled WGS sequence"/>
</dbReference>
<dbReference type="Gene3D" id="3.40.50.300">
    <property type="entry name" value="P-loop containing nucleotide triphosphate hydrolases"/>
    <property type="match status" value="1"/>
</dbReference>
<keyword evidence="7" id="KW-1185">Reference proteome</keyword>
<dbReference type="InterPro" id="IPR027417">
    <property type="entry name" value="P-loop_NTPase"/>
</dbReference>
<gene>
    <name evidence="6" type="ORF">WMY93_012699</name>
</gene>
<reference evidence="7" key="1">
    <citation type="submission" date="2024-04" db="EMBL/GenBank/DDBJ databases">
        <title>Salinicola lusitanus LLJ914,a marine bacterium isolated from the Okinawa Trough.</title>
        <authorList>
            <person name="Li J."/>
        </authorList>
    </citation>
    <scope>NUCLEOTIDE SEQUENCE [LARGE SCALE GENOMIC DNA]</scope>
</reference>
<keyword evidence="3" id="KW-0413">Isomerase</keyword>
<keyword evidence="2" id="KW-0238">DNA-binding</keyword>
<evidence type="ECO:0000259" key="5">
    <source>
        <dbReference type="PROSITE" id="PS51192"/>
    </source>
</evidence>
<dbReference type="SUPFAM" id="SSF52540">
    <property type="entry name" value="P-loop containing nucleoside triphosphate hydrolases"/>
    <property type="match status" value="1"/>
</dbReference>
<dbReference type="GO" id="GO:0000724">
    <property type="term" value="P:double-strand break repair via homologous recombination"/>
    <property type="evidence" value="ECO:0007669"/>
    <property type="project" value="TreeGrafter"/>
</dbReference>